<organism evidence="4 5">
    <name type="scientific">Corynebacterium kutscheri</name>
    <dbReference type="NCBI Taxonomy" id="35755"/>
    <lineage>
        <taxon>Bacteria</taxon>
        <taxon>Bacillati</taxon>
        <taxon>Actinomycetota</taxon>
        <taxon>Actinomycetes</taxon>
        <taxon>Mycobacteriales</taxon>
        <taxon>Corynebacteriaceae</taxon>
        <taxon>Corynebacterium</taxon>
    </lineage>
</organism>
<dbReference type="InterPro" id="IPR004624">
    <property type="entry name" value="YjdM"/>
</dbReference>
<dbReference type="Pfam" id="PF08274">
    <property type="entry name" value="Zn_Ribbon_YjdM"/>
    <property type="match status" value="1"/>
</dbReference>
<keyword evidence="5" id="KW-1185">Reference proteome</keyword>
<dbReference type="PANTHER" id="PTHR30305">
    <property type="entry name" value="PROTEIN YJDM-RELATED"/>
    <property type="match status" value="1"/>
</dbReference>
<dbReference type="InterPro" id="IPR013987">
    <property type="entry name" value="YjdM_N"/>
</dbReference>
<dbReference type="NCBIfam" id="TIGR00686">
    <property type="entry name" value="phnA"/>
    <property type="match status" value="1"/>
</dbReference>
<feature type="domain" description="Protein YjdM C-terminal" evidence="2">
    <location>
        <begin position="50"/>
        <end position="121"/>
    </location>
</feature>
<reference evidence="4 5" key="1">
    <citation type="journal article" date="2015" name="Genome Announc.">
        <title>Complete Genome Sequence of Corynebacterium kutscheri DSM 20755, a Corynebacterial Type Strain with Remarkably Low G+C Content of Chromosomal DNA.</title>
        <authorList>
            <person name="Ruckert C."/>
            <person name="Albersmeier A."/>
            <person name="Winkler A."/>
            <person name="Tauch A."/>
        </authorList>
    </citation>
    <scope>NUCLEOTIDE SEQUENCE [LARGE SCALE GENOMIC DNA]</scope>
    <source>
        <strain evidence="4 5">DSM 20755</strain>
    </source>
</reference>
<accession>A0A0F6R194</accession>
<dbReference type="GO" id="GO:0047400">
    <property type="term" value="F:phosphonoacetate hydrolase activity"/>
    <property type="evidence" value="ECO:0007669"/>
    <property type="project" value="UniProtKB-EC"/>
</dbReference>
<dbReference type="HOGENOM" id="CLU_134486_0_0_11"/>
<dbReference type="SUPFAM" id="SSF82057">
    <property type="entry name" value="Prokaryotic SH3-related domain"/>
    <property type="match status" value="1"/>
</dbReference>
<dbReference type="Proteomes" id="UP000033457">
    <property type="component" value="Chromosome"/>
</dbReference>
<comment type="similarity">
    <text evidence="1">Belongs to the YjdM family.</text>
</comment>
<name>A0A0F6R194_9CORY</name>
<evidence type="ECO:0000313" key="5">
    <source>
        <dbReference type="Proteomes" id="UP000033457"/>
    </source>
</evidence>
<protein>
    <submittedName>
        <fullName evidence="4">Alkylphosphonate utilization operon protein PhnA</fullName>
        <ecNumber evidence="4">3.11.1.2</ecNumber>
    </submittedName>
</protein>
<dbReference type="EC" id="3.11.1.2" evidence="4"/>
<dbReference type="AlphaFoldDB" id="A0A0F6R194"/>
<dbReference type="SUPFAM" id="SSF57783">
    <property type="entry name" value="Zinc beta-ribbon"/>
    <property type="match status" value="1"/>
</dbReference>
<evidence type="ECO:0000313" key="4">
    <source>
        <dbReference type="EMBL" id="AKE41750.1"/>
    </source>
</evidence>
<evidence type="ECO:0000259" key="3">
    <source>
        <dbReference type="Pfam" id="PF08274"/>
    </source>
</evidence>
<dbReference type="EMBL" id="CP011312">
    <property type="protein sequence ID" value="AKE41750.1"/>
    <property type="molecule type" value="Genomic_DNA"/>
</dbReference>
<keyword evidence="4" id="KW-0378">Hydrolase</keyword>
<dbReference type="Gene3D" id="2.20.25.10">
    <property type="match status" value="1"/>
</dbReference>
<evidence type="ECO:0000259" key="2">
    <source>
        <dbReference type="Pfam" id="PF03831"/>
    </source>
</evidence>
<proteinExistence type="inferred from homology"/>
<dbReference type="Pfam" id="PF03831">
    <property type="entry name" value="YjdM"/>
    <property type="match status" value="1"/>
</dbReference>
<gene>
    <name evidence="4" type="ORF">UL82_07945</name>
</gene>
<dbReference type="KEGG" id="cku:UL82_07945"/>
<feature type="domain" description="Protein YjdM N-terminal" evidence="3">
    <location>
        <begin position="4"/>
        <end position="33"/>
    </location>
</feature>
<dbReference type="InterPro" id="IPR013988">
    <property type="entry name" value="YjdM_C"/>
</dbReference>
<dbReference type="Gene3D" id="2.30.30.40">
    <property type="entry name" value="SH3 Domains"/>
    <property type="match status" value="1"/>
</dbReference>
<dbReference type="PANTHER" id="PTHR30305:SF3">
    <property type="entry name" value="PROTEIN YJDM"/>
    <property type="match status" value="1"/>
</dbReference>
<sequence>MFDQLPPCPECSEPYTYEQGTLLVCPMCAYEWTLASDTDDESLSEASEAIRDAVGNPLADGDAVTVVKGLKIAGSGGGTIKVGTKVKSIRLLDQPVNGHDIEAAVPGLGRIYLKSSVVKKA</sequence>
<evidence type="ECO:0000256" key="1">
    <source>
        <dbReference type="ARBA" id="ARBA00009248"/>
    </source>
</evidence>